<keyword evidence="1" id="KW-0472">Membrane</keyword>
<dbReference type="HOGENOM" id="CLU_2858811_0_0_12"/>
<feature type="transmembrane region" description="Helical" evidence="1">
    <location>
        <begin position="47"/>
        <end position="71"/>
    </location>
</feature>
<evidence type="ECO:0000313" key="3">
    <source>
        <dbReference type="Proteomes" id="UP000019337"/>
    </source>
</evidence>
<dbReference type="EMBL" id="CP004267">
    <property type="protein sequence ID" value="AHH06880.1"/>
    <property type="molecule type" value="Genomic_DNA"/>
</dbReference>
<dbReference type="PATRIC" id="fig|1293575.3.peg.821"/>
<organism evidence="2 3">
    <name type="scientific">Borrelia crocidurae DOU</name>
    <dbReference type="NCBI Taxonomy" id="1293575"/>
    <lineage>
        <taxon>Bacteria</taxon>
        <taxon>Pseudomonadati</taxon>
        <taxon>Spirochaetota</taxon>
        <taxon>Spirochaetia</taxon>
        <taxon>Spirochaetales</taxon>
        <taxon>Borreliaceae</taxon>
        <taxon>Borrelia</taxon>
    </lineage>
</organism>
<evidence type="ECO:0000313" key="2">
    <source>
        <dbReference type="EMBL" id="AHH06880.1"/>
    </source>
</evidence>
<evidence type="ECO:0000256" key="1">
    <source>
        <dbReference type="SAM" id="Phobius"/>
    </source>
</evidence>
<name>W5SJ24_9SPIR</name>
<protein>
    <submittedName>
        <fullName evidence="2">Sodium/pantothenate symporter</fullName>
    </submittedName>
</protein>
<feature type="transmembrane region" description="Helical" evidence="1">
    <location>
        <begin position="20"/>
        <end position="40"/>
    </location>
</feature>
<keyword evidence="1" id="KW-0812">Transmembrane</keyword>
<gene>
    <name evidence="2" type="ORF">BCD_0814</name>
</gene>
<proteinExistence type="predicted"/>
<reference evidence="2" key="1">
    <citation type="submission" date="2013-02" db="EMBL/GenBank/DDBJ databases">
        <title>Comparative genomics of Borrelia species.</title>
        <authorList>
            <person name="Schwan T.G."/>
            <person name="Raffel S.J."/>
            <person name="Porcella S.F."/>
        </authorList>
    </citation>
    <scope>NUCLEOTIDE SEQUENCE [LARGE SCALE GENOMIC DNA]</scope>
    <source>
        <strain evidence="2">DOU</strain>
    </source>
</reference>
<sequence>MYLIFLKGFLLINKVFFASVIYLFLFVWWCIASCLSYFFIAIFNIPIWFLLSCIFFPLLSFLLVCIFVIIFRND</sequence>
<keyword evidence="3" id="KW-1185">Reference proteome</keyword>
<keyword evidence="1" id="KW-1133">Transmembrane helix</keyword>
<dbReference type="Proteomes" id="UP000019337">
    <property type="component" value="Chromosome"/>
</dbReference>
<accession>W5SJ24</accession>
<dbReference type="AlphaFoldDB" id="W5SJ24"/>